<comment type="caution">
    <text evidence="1">The sequence shown here is derived from an EMBL/GenBank/DDBJ whole genome shotgun (WGS) entry which is preliminary data.</text>
</comment>
<dbReference type="Proteomes" id="UP000053558">
    <property type="component" value="Unassembled WGS sequence"/>
</dbReference>
<dbReference type="GeneID" id="19209538"/>
<gene>
    <name evidence="1" type="ORF">CONPUDRAFT_76890</name>
</gene>
<dbReference type="RefSeq" id="XP_007773837.1">
    <property type="nucleotide sequence ID" value="XM_007775647.1"/>
</dbReference>
<protein>
    <submittedName>
        <fullName evidence="1">Uncharacterized protein</fullName>
    </submittedName>
</protein>
<evidence type="ECO:0000313" key="1">
    <source>
        <dbReference type="EMBL" id="EIW75827.1"/>
    </source>
</evidence>
<dbReference type="OrthoDB" id="2803547at2759"/>
<proteinExistence type="predicted"/>
<dbReference type="KEGG" id="cput:CONPUDRAFT_76890"/>
<evidence type="ECO:0000313" key="2">
    <source>
        <dbReference type="Proteomes" id="UP000053558"/>
    </source>
</evidence>
<dbReference type="AlphaFoldDB" id="A0A5M3M9R0"/>
<name>A0A5M3M9R0_CONPW</name>
<accession>A0A5M3M9R0</accession>
<dbReference type="SUPFAM" id="SSF52047">
    <property type="entry name" value="RNI-like"/>
    <property type="match status" value="1"/>
</dbReference>
<organism evidence="1 2">
    <name type="scientific">Coniophora puteana (strain RWD-64-598)</name>
    <name type="common">Brown rot fungus</name>
    <dbReference type="NCBI Taxonomy" id="741705"/>
    <lineage>
        <taxon>Eukaryota</taxon>
        <taxon>Fungi</taxon>
        <taxon>Dikarya</taxon>
        <taxon>Basidiomycota</taxon>
        <taxon>Agaricomycotina</taxon>
        <taxon>Agaricomycetes</taxon>
        <taxon>Agaricomycetidae</taxon>
        <taxon>Boletales</taxon>
        <taxon>Coniophorineae</taxon>
        <taxon>Coniophoraceae</taxon>
        <taxon>Coniophora</taxon>
    </lineage>
</organism>
<sequence length="531" mass="59520">MAAADLPSEILYAIFEECATLAHEHDRDDRPWQAHLCKPECLLDWIYVTHVCRHWRAAAFSWSPLWTRLVLVSKPWANALLSRSGTIPVSISTDFKEKEWDRDIVLENLSRIKELVLGTSNFASLEEIFNVLGTSDPDHGTIMLESLSITTVDPSDYPNVMHVSPNVSFANDHKLRRLHLDFFPFGLHFMALDGMQNLVELSISGISMADWFDELEGRTIHLPRLSRLHIADGWEESSAFLAALQYSNPLHYLGLDTGGGASTKTLLQCILITLGRYHAVKAHKPWKFPLTISGYYYALGIDVAMERTGDNETSHSTTFCIEAIQSSPLNSSQLHDLRKKTMRENYPRLTSVSDGSPGFHFSSMSALDDALRFFGILSAVFPVSSIVALTISRKRGSGDTISASVLSIILMSLPNLATFLTCRTQLSNIVLALLPRRTGSKIWPMPALRLRELSLSCIDDVSDIGVDCLVEDQPRYNLPATLSLSKCLAYRSNWTSLDRLSLTRCASIDENERVALRRLKMIVIEDELLNH</sequence>
<reference evidence="2" key="1">
    <citation type="journal article" date="2012" name="Science">
        <title>The Paleozoic origin of enzymatic lignin decomposition reconstructed from 31 fungal genomes.</title>
        <authorList>
            <person name="Floudas D."/>
            <person name="Binder M."/>
            <person name="Riley R."/>
            <person name="Barry K."/>
            <person name="Blanchette R.A."/>
            <person name="Henrissat B."/>
            <person name="Martinez A.T."/>
            <person name="Otillar R."/>
            <person name="Spatafora J.W."/>
            <person name="Yadav J.S."/>
            <person name="Aerts A."/>
            <person name="Benoit I."/>
            <person name="Boyd A."/>
            <person name="Carlson A."/>
            <person name="Copeland A."/>
            <person name="Coutinho P.M."/>
            <person name="de Vries R.P."/>
            <person name="Ferreira P."/>
            <person name="Findley K."/>
            <person name="Foster B."/>
            <person name="Gaskell J."/>
            <person name="Glotzer D."/>
            <person name="Gorecki P."/>
            <person name="Heitman J."/>
            <person name="Hesse C."/>
            <person name="Hori C."/>
            <person name="Igarashi K."/>
            <person name="Jurgens J.A."/>
            <person name="Kallen N."/>
            <person name="Kersten P."/>
            <person name="Kohler A."/>
            <person name="Kuees U."/>
            <person name="Kumar T.K.A."/>
            <person name="Kuo A."/>
            <person name="LaButti K."/>
            <person name="Larrondo L.F."/>
            <person name="Lindquist E."/>
            <person name="Ling A."/>
            <person name="Lombard V."/>
            <person name="Lucas S."/>
            <person name="Lundell T."/>
            <person name="Martin R."/>
            <person name="McLaughlin D.J."/>
            <person name="Morgenstern I."/>
            <person name="Morin E."/>
            <person name="Murat C."/>
            <person name="Nagy L.G."/>
            <person name="Nolan M."/>
            <person name="Ohm R.A."/>
            <person name="Patyshakuliyeva A."/>
            <person name="Rokas A."/>
            <person name="Ruiz-Duenas F.J."/>
            <person name="Sabat G."/>
            <person name="Salamov A."/>
            <person name="Samejima M."/>
            <person name="Schmutz J."/>
            <person name="Slot J.C."/>
            <person name="St John F."/>
            <person name="Stenlid J."/>
            <person name="Sun H."/>
            <person name="Sun S."/>
            <person name="Syed K."/>
            <person name="Tsang A."/>
            <person name="Wiebenga A."/>
            <person name="Young D."/>
            <person name="Pisabarro A."/>
            <person name="Eastwood D.C."/>
            <person name="Martin F."/>
            <person name="Cullen D."/>
            <person name="Grigoriev I.V."/>
            <person name="Hibbett D.S."/>
        </authorList>
    </citation>
    <scope>NUCLEOTIDE SEQUENCE [LARGE SCALE GENOMIC DNA]</scope>
    <source>
        <strain evidence="2">RWD-64-598 SS2</strain>
    </source>
</reference>
<keyword evidence="2" id="KW-1185">Reference proteome</keyword>
<dbReference type="EMBL" id="JH711587">
    <property type="protein sequence ID" value="EIW75827.1"/>
    <property type="molecule type" value="Genomic_DNA"/>
</dbReference>